<evidence type="ECO:0000256" key="2">
    <source>
        <dbReference type="ARBA" id="ARBA00023284"/>
    </source>
</evidence>
<dbReference type="GO" id="GO:0004601">
    <property type="term" value="F:peroxidase activity"/>
    <property type="evidence" value="ECO:0007669"/>
    <property type="project" value="UniProtKB-KW"/>
</dbReference>
<dbReference type="InterPro" id="IPR013740">
    <property type="entry name" value="Redoxin"/>
</dbReference>
<evidence type="ECO:0000313" key="4">
    <source>
        <dbReference type="EMBL" id="MBM5571424.1"/>
    </source>
</evidence>
<dbReference type="PANTHER" id="PTHR43110">
    <property type="entry name" value="THIOL PEROXIDASE"/>
    <property type="match status" value="1"/>
</dbReference>
<dbReference type="PANTHER" id="PTHR43110:SF1">
    <property type="entry name" value="THIOL PEROXIDASE"/>
    <property type="match status" value="1"/>
</dbReference>
<keyword evidence="1" id="KW-1015">Disulfide bond</keyword>
<comment type="caution">
    <text evidence="4">The sequence shown here is derived from an EMBL/GenBank/DDBJ whole genome shotgun (WGS) entry which is preliminary data.</text>
</comment>
<dbReference type="Pfam" id="PF08534">
    <property type="entry name" value="Redoxin"/>
    <property type="match status" value="1"/>
</dbReference>
<evidence type="ECO:0000313" key="5">
    <source>
        <dbReference type="Proteomes" id="UP001195660"/>
    </source>
</evidence>
<dbReference type="Gene3D" id="3.40.30.10">
    <property type="entry name" value="Glutaredoxin"/>
    <property type="match status" value="1"/>
</dbReference>
<reference evidence="4 5" key="1">
    <citation type="submission" date="2019-11" db="EMBL/GenBank/DDBJ databases">
        <title>Novel Deefgea species.</title>
        <authorList>
            <person name="Han J.-H."/>
        </authorList>
    </citation>
    <scope>NUCLEOTIDE SEQUENCE [LARGE SCALE GENOMIC DNA]</scope>
    <source>
        <strain evidence="4 5">LMG 24817</strain>
    </source>
</reference>
<evidence type="ECO:0000256" key="1">
    <source>
        <dbReference type="ARBA" id="ARBA00023157"/>
    </source>
</evidence>
<dbReference type="SUPFAM" id="SSF52833">
    <property type="entry name" value="Thioredoxin-like"/>
    <property type="match status" value="1"/>
</dbReference>
<evidence type="ECO:0000259" key="3">
    <source>
        <dbReference type="Pfam" id="PF08534"/>
    </source>
</evidence>
<dbReference type="InterPro" id="IPR036249">
    <property type="entry name" value="Thioredoxin-like_sf"/>
</dbReference>
<keyword evidence="5" id="KW-1185">Reference proteome</keyword>
<organism evidence="4 5">
    <name type="scientific">Deefgea chitinilytica</name>
    <dbReference type="NCBI Taxonomy" id="570276"/>
    <lineage>
        <taxon>Bacteria</taxon>
        <taxon>Pseudomonadati</taxon>
        <taxon>Pseudomonadota</taxon>
        <taxon>Betaproteobacteria</taxon>
        <taxon>Neisseriales</taxon>
        <taxon>Chitinibacteraceae</taxon>
        <taxon>Deefgea</taxon>
    </lineage>
</organism>
<dbReference type="NCBIfam" id="NF001808">
    <property type="entry name" value="PRK00522.1"/>
    <property type="match status" value="1"/>
</dbReference>
<gene>
    <name evidence="4" type="ORF">GM173_07505</name>
</gene>
<dbReference type="RefSeq" id="WP_203570743.1">
    <property type="nucleotide sequence ID" value="NZ_WOFE01000002.1"/>
</dbReference>
<dbReference type="EMBL" id="WOFE01000002">
    <property type="protein sequence ID" value="MBM5571424.1"/>
    <property type="molecule type" value="Genomic_DNA"/>
</dbReference>
<keyword evidence="4" id="KW-0575">Peroxidase</keyword>
<dbReference type="EC" id="1.11.1.-" evidence="4"/>
<keyword evidence="2" id="KW-0676">Redox-active center</keyword>
<sequence>MSTVMLNSTPISIGGRFPRAGETAHSFMLVDLQLQDVALSKFWGQRKLIAVVPSLDAAIGLTIAKKLESIGYELDNVAIMTVSVDTPYALSRINEAEGFRKIQLMSTLRGRDFHKDYGVMITDVPLSGLMTTALFALDTDDTVLYSELVSDLNSEPSYQSAIEKLTPPVIHKAETEPDQKE</sequence>
<accession>A0ABS2CBA1</accession>
<keyword evidence="4" id="KW-0560">Oxidoreductase</keyword>
<name>A0ABS2CBA1_9NEIS</name>
<protein>
    <submittedName>
        <fullName evidence="4">Thiol peroxidase</fullName>
        <ecNumber evidence="4">1.11.1.-</ecNumber>
    </submittedName>
</protein>
<feature type="domain" description="Redoxin" evidence="3">
    <location>
        <begin position="20"/>
        <end position="161"/>
    </location>
</feature>
<proteinExistence type="predicted"/>
<dbReference type="InterPro" id="IPR050455">
    <property type="entry name" value="Tpx_Peroxidase_subfamily"/>
</dbReference>
<dbReference type="Proteomes" id="UP001195660">
    <property type="component" value="Unassembled WGS sequence"/>
</dbReference>